<accession>A0AAU7C706</accession>
<dbReference type="GO" id="GO:0046933">
    <property type="term" value="F:proton-transporting ATP synthase activity, rotational mechanism"/>
    <property type="evidence" value="ECO:0007669"/>
    <property type="project" value="UniProtKB-UniRule"/>
</dbReference>
<feature type="transmembrane region" description="Helical" evidence="11">
    <location>
        <begin position="253"/>
        <end position="271"/>
    </location>
</feature>
<dbReference type="Pfam" id="PF00119">
    <property type="entry name" value="ATP-synt_A"/>
    <property type="match status" value="1"/>
</dbReference>
<evidence type="ECO:0000256" key="12">
    <source>
        <dbReference type="RuleBase" id="RU000483"/>
    </source>
</evidence>
<feature type="transmembrane region" description="Helical" evidence="11">
    <location>
        <begin position="203"/>
        <end position="222"/>
    </location>
</feature>
<evidence type="ECO:0000256" key="1">
    <source>
        <dbReference type="ARBA" id="ARBA00004141"/>
    </source>
</evidence>
<keyword evidence="10 11" id="KW-0066">ATP synthesis</keyword>
<feature type="transmembrane region" description="Helical" evidence="11">
    <location>
        <begin position="105"/>
        <end position="125"/>
    </location>
</feature>
<feature type="transmembrane region" description="Helical" evidence="11">
    <location>
        <begin position="174"/>
        <end position="194"/>
    </location>
</feature>
<feature type="transmembrane region" description="Helical" evidence="11">
    <location>
        <begin position="45"/>
        <end position="64"/>
    </location>
</feature>
<dbReference type="GO" id="GO:0045259">
    <property type="term" value="C:proton-transporting ATP synthase complex"/>
    <property type="evidence" value="ECO:0007669"/>
    <property type="project" value="UniProtKB-KW"/>
</dbReference>
<comment type="similarity">
    <text evidence="2 11 12">Belongs to the ATPase A chain family.</text>
</comment>
<keyword evidence="5 11" id="KW-0812">Transmembrane</keyword>
<dbReference type="RefSeq" id="WP_406693739.1">
    <property type="nucleotide sequence ID" value="NZ_CP155447.1"/>
</dbReference>
<dbReference type="InterPro" id="IPR045083">
    <property type="entry name" value="ATP_synth_F0_asu_bact/mt"/>
</dbReference>
<dbReference type="HAMAP" id="MF_01393">
    <property type="entry name" value="ATP_synth_a_bact"/>
    <property type="match status" value="1"/>
</dbReference>
<keyword evidence="6 11" id="KW-0375">Hydrogen ion transport</keyword>
<evidence type="ECO:0000313" key="13">
    <source>
        <dbReference type="EMBL" id="XBH01054.1"/>
    </source>
</evidence>
<dbReference type="InterPro" id="IPR035908">
    <property type="entry name" value="F0_ATP_A_sf"/>
</dbReference>
<dbReference type="NCBIfam" id="TIGR01131">
    <property type="entry name" value="ATP_synt_6_or_A"/>
    <property type="match status" value="1"/>
</dbReference>
<dbReference type="Gene3D" id="1.20.120.220">
    <property type="entry name" value="ATP synthase, F0 complex, subunit A"/>
    <property type="match status" value="1"/>
</dbReference>
<dbReference type="PANTHER" id="PTHR11410:SF0">
    <property type="entry name" value="ATP SYNTHASE SUBUNIT A"/>
    <property type="match status" value="1"/>
</dbReference>
<name>A0AAU7C706_9BACT</name>
<keyword evidence="9 11" id="KW-0472">Membrane</keyword>
<dbReference type="SUPFAM" id="SSF81336">
    <property type="entry name" value="F1F0 ATP synthase subunit A"/>
    <property type="match status" value="1"/>
</dbReference>
<evidence type="ECO:0000256" key="6">
    <source>
        <dbReference type="ARBA" id="ARBA00022781"/>
    </source>
</evidence>
<keyword evidence="3 11" id="KW-0813">Transport</keyword>
<feature type="transmembrane region" description="Helical" evidence="11">
    <location>
        <begin position="76"/>
        <end position="93"/>
    </location>
</feature>
<evidence type="ECO:0000256" key="11">
    <source>
        <dbReference type="HAMAP-Rule" id="MF_01393"/>
    </source>
</evidence>
<dbReference type="CDD" id="cd00310">
    <property type="entry name" value="ATP-synt_Fo_a_6"/>
    <property type="match status" value="1"/>
</dbReference>
<dbReference type="InterPro" id="IPR000568">
    <property type="entry name" value="ATP_synth_F0_asu"/>
</dbReference>
<proteinExistence type="inferred from homology"/>
<dbReference type="AlphaFoldDB" id="A0AAU7C706"/>
<keyword evidence="8 11" id="KW-0406">Ion transport</keyword>
<evidence type="ECO:0000256" key="5">
    <source>
        <dbReference type="ARBA" id="ARBA00022692"/>
    </source>
</evidence>
<evidence type="ECO:0000256" key="2">
    <source>
        <dbReference type="ARBA" id="ARBA00006810"/>
    </source>
</evidence>
<comment type="subcellular location">
    <subcellularLocation>
        <location evidence="11 12">Cell membrane</location>
        <topology evidence="11 12">Multi-pass membrane protein</topology>
    </subcellularLocation>
    <subcellularLocation>
        <location evidence="1">Membrane</location>
        <topology evidence="1">Multi-pass membrane protein</topology>
    </subcellularLocation>
</comment>
<keyword evidence="4 11" id="KW-0138">CF(0)</keyword>
<evidence type="ECO:0000256" key="7">
    <source>
        <dbReference type="ARBA" id="ARBA00022989"/>
    </source>
</evidence>
<evidence type="ECO:0000256" key="4">
    <source>
        <dbReference type="ARBA" id="ARBA00022547"/>
    </source>
</evidence>
<comment type="function">
    <text evidence="11 12">Key component of the proton channel; it plays a direct role in the translocation of protons across the membrane.</text>
</comment>
<gene>
    <name evidence="11 13" type="primary">atpB</name>
    <name evidence="13" type="ORF">V5E97_22150</name>
</gene>
<protein>
    <recommendedName>
        <fullName evidence="11 12">ATP synthase subunit a</fullName>
    </recommendedName>
    <alternativeName>
        <fullName evidence="11">ATP synthase F0 sector subunit a</fullName>
    </alternativeName>
    <alternativeName>
        <fullName evidence="11">F-ATPase subunit 6</fullName>
    </alternativeName>
</protein>
<feature type="transmembrane region" description="Helical" evidence="11">
    <location>
        <begin position="137"/>
        <end position="154"/>
    </location>
</feature>
<evidence type="ECO:0000256" key="10">
    <source>
        <dbReference type="ARBA" id="ARBA00023310"/>
    </source>
</evidence>
<dbReference type="PANTHER" id="PTHR11410">
    <property type="entry name" value="ATP SYNTHASE SUBUNIT A"/>
    <property type="match status" value="1"/>
</dbReference>
<dbReference type="EMBL" id="CP155447">
    <property type="protein sequence ID" value="XBH01054.1"/>
    <property type="molecule type" value="Genomic_DNA"/>
</dbReference>
<evidence type="ECO:0000256" key="3">
    <source>
        <dbReference type="ARBA" id="ARBA00022448"/>
    </source>
</evidence>
<keyword evidence="11" id="KW-1003">Cell membrane</keyword>
<sequence>MPEHGHSPLSHVVDHPTLELPHWQGPTYSLELELPRIAGLQLTRFMVTEVIAALLMLLILPFVVRQIRKTPVSRGWFVNLFESLLLFIRDQVARPAIGGHGADKFLPFLWTLFFFILFNNLLGLVPGMASATGNINVTAVLALMTLGTVVLAGTREMGVAGFWIGIVPHLDVPWWLKPPLWGLMFVIEVAGLLIRHVVLAVRLFANMFAGHVVLAVILGFIVMAEGFIFWPVMGASVFGLILLSLLEMFVAFLQAYIFTFLSALFIGSAVHPH</sequence>
<evidence type="ECO:0000256" key="8">
    <source>
        <dbReference type="ARBA" id="ARBA00023065"/>
    </source>
</evidence>
<dbReference type="PRINTS" id="PR00123">
    <property type="entry name" value="ATPASEA"/>
</dbReference>
<reference evidence="13" key="1">
    <citation type="submission" date="2024-05" db="EMBL/GenBank/DDBJ databases">
        <title>Planctomycetes of the genus Singulisphaera possess chitinolytic capabilities.</title>
        <authorList>
            <person name="Ivanova A."/>
        </authorList>
    </citation>
    <scope>NUCLEOTIDE SEQUENCE</scope>
    <source>
        <strain evidence="13">Ch08T</strain>
    </source>
</reference>
<evidence type="ECO:0000256" key="9">
    <source>
        <dbReference type="ARBA" id="ARBA00023136"/>
    </source>
</evidence>
<organism evidence="13">
    <name type="scientific">Singulisphaera sp. Ch08</name>
    <dbReference type="NCBI Taxonomy" id="3120278"/>
    <lineage>
        <taxon>Bacteria</taxon>
        <taxon>Pseudomonadati</taxon>
        <taxon>Planctomycetota</taxon>
        <taxon>Planctomycetia</taxon>
        <taxon>Isosphaerales</taxon>
        <taxon>Isosphaeraceae</taxon>
        <taxon>Singulisphaera</taxon>
    </lineage>
</organism>
<dbReference type="GO" id="GO:0005886">
    <property type="term" value="C:plasma membrane"/>
    <property type="evidence" value="ECO:0007669"/>
    <property type="project" value="UniProtKB-SubCell"/>
</dbReference>
<keyword evidence="7 11" id="KW-1133">Transmembrane helix</keyword>